<feature type="domain" description="UBC core" evidence="3">
    <location>
        <begin position="71"/>
        <end position="227"/>
    </location>
</feature>
<evidence type="ECO:0000313" key="5">
    <source>
        <dbReference type="Proteomes" id="UP001163823"/>
    </source>
</evidence>
<dbReference type="SMART" id="SM00212">
    <property type="entry name" value="UBCc"/>
    <property type="match status" value="1"/>
</dbReference>
<comment type="caution">
    <text evidence="4">The sequence shown here is derived from an EMBL/GenBank/DDBJ whole genome shotgun (WGS) entry which is preliminary data.</text>
</comment>
<keyword evidence="1" id="KW-0808">Transferase</keyword>
<protein>
    <submittedName>
        <fullName evidence="4">Ubiquitin-conjugating enzyme</fullName>
    </submittedName>
</protein>
<dbReference type="AlphaFoldDB" id="A0AAD7VEW7"/>
<dbReference type="SUPFAM" id="SSF54495">
    <property type="entry name" value="UBC-like"/>
    <property type="match status" value="1"/>
</dbReference>
<dbReference type="GO" id="GO:0061631">
    <property type="term" value="F:ubiquitin conjugating enzyme activity"/>
    <property type="evidence" value="ECO:0007669"/>
    <property type="project" value="TreeGrafter"/>
</dbReference>
<sequence length="321" mass="38244">MAFKSFITYERIQSQNPDTEEELAHDQFETRKLYGEIEEIKDPSEARFKQFKNFDMLKSPPPNHWFADRRPTKPEIKREWEILKLFLPNSIYVRCYESRPDLMRAMIVGSENTPYYRGLFIFDIQLPSNHPFQPPEIFYHSYGLDVNPNLNRSGKVNLHPLKRGNRCWFGYSNSKQFTILGVLRSIGSLVLNDNPYLQEIHHLHITINKNNDNNNKNAFMRTCEVMLRILKSPPRDFEDFVIGYFQTHAHYILLNYKTWMDTEEAMESLFFKLVRAFEKNGTYCQHHYNQDSYYLALQEEKSRESSCFTSKVLNTVRTLYK</sequence>
<dbReference type="Pfam" id="PF00179">
    <property type="entry name" value="UQ_con"/>
    <property type="match status" value="1"/>
</dbReference>
<proteinExistence type="predicted"/>
<dbReference type="InterPro" id="IPR000608">
    <property type="entry name" value="UBC"/>
</dbReference>
<organism evidence="4 5">
    <name type="scientific">Quillaja saponaria</name>
    <name type="common">Soap bark tree</name>
    <dbReference type="NCBI Taxonomy" id="32244"/>
    <lineage>
        <taxon>Eukaryota</taxon>
        <taxon>Viridiplantae</taxon>
        <taxon>Streptophyta</taxon>
        <taxon>Embryophyta</taxon>
        <taxon>Tracheophyta</taxon>
        <taxon>Spermatophyta</taxon>
        <taxon>Magnoliopsida</taxon>
        <taxon>eudicotyledons</taxon>
        <taxon>Gunneridae</taxon>
        <taxon>Pentapetalae</taxon>
        <taxon>rosids</taxon>
        <taxon>fabids</taxon>
        <taxon>Fabales</taxon>
        <taxon>Quillajaceae</taxon>
        <taxon>Quillaja</taxon>
    </lineage>
</organism>
<reference evidence="4" key="1">
    <citation type="journal article" date="2023" name="Science">
        <title>Elucidation of the pathway for biosynthesis of saponin adjuvants from the soapbark tree.</title>
        <authorList>
            <person name="Reed J."/>
            <person name="Orme A."/>
            <person name="El-Demerdash A."/>
            <person name="Owen C."/>
            <person name="Martin L.B.B."/>
            <person name="Misra R.C."/>
            <person name="Kikuchi S."/>
            <person name="Rejzek M."/>
            <person name="Martin A.C."/>
            <person name="Harkess A."/>
            <person name="Leebens-Mack J."/>
            <person name="Louveau T."/>
            <person name="Stephenson M.J."/>
            <person name="Osbourn A."/>
        </authorList>
    </citation>
    <scope>NUCLEOTIDE SEQUENCE</scope>
    <source>
        <strain evidence="4">S10</strain>
    </source>
</reference>
<accession>A0AAD7VEW7</accession>
<evidence type="ECO:0000256" key="2">
    <source>
        <dbReference type="ARBA" id="ARBA00022786"/>
    </source>
</evidence>
<dbReference type="Gene3D" id="3.10.110.10">
    <property type="entry name" value="Ubiquitin Conjugating Enzyme"/>
    <property type="match status" value="1"/>
</dbReference>
<dbReference type="Proteomes" id="UP001163823">
    <property type="component" value="Chromosome 4"/>
</dbReference>
<dbReference type="PANTHER" id="PTHR46116:SF13">
    <property type="entry name" value="UBIQUITIN-CONJUGATING ENZYME E2 24-RELATED"/>
    <property type="match status" value="1"/>
</dbReference>
<keyword evidence="5" id="KW-1185">Reference proteome</keyword>
<dbReference type="KEGG" id="qsa:O6P43_010879"/>
<evidence type="ECO:0000259" key="3">
    <source>
        <dbReference type="PROSITE" id="PS50127"/>
    </source>
</evidence>
<dbReference type="InterPro" id="IPR016135">
    <property type="entry name" value="UBQ-conjugating_enzyme/RWD"/>
</dbReference>
<evidence type="ECO:0000313" key="4">
    <source>
        <dbReference type="EMBL" id="KAJ7973089.1"/>
    </source>
</evidence>
<keyword evidence="2" id="KW-0833">Ubl conjugation pathway</keyword>
<gene>
    <name evidence="4" type="ORF">O6P43_010879</name>
</gene>
<name>A0AAD7VEW7_QUISA</name>
<dbReference type="PANTHER" id="PTHR46116">
    <property type="entry name" value="(E3-INDEPENDENT) E2 UBIQUITIN-CONJUGATING ENZYME"/>
    <property type="match status" value="1"/>
</dbReference>
<dbReference type="EMBL" id="JARAOO010000004">
    <property type="protein sequence ID" value="KAJ7973089.1"/>
    <property type="molecule type" value="Genomic_DNA"/>
</dbReference>
<dbReference type="PROSITE" id="PS50127">
    <property type="entry name" value="UBC_2"/>
    <property type="match status" value="1"/>
</dbReference>
<evidence type="ECO:0000256" key="1">
    <source>
        <dbReference type="ARBA" id="ARBA00022679"/>
    </source>
</evidence>